<dbReference type="PANTHER" id="PTHR10039">
    <property type="entry name" value="AMELOGENIN"/>
    <property type="match status" value="1"/>
</dbReference>
<dbReference type="SUPFAM" id="SSF52540">
    <property type="entry name" value="P-loop containing nucleoside triphosphate hydrolases"/>
    <property type="match status" value="1"/>
</dbReference>
<dbReference type="InterPro" id="IPR007111">
    <property type="entry name" value="NACHT_NTPase"/>
</dbReference>
<dbReference type="PANTHER" id="PTHR10039:SF14">
    <property type="entry name" value="NACHT DOMAIN-CONTAINING PROTEIN"/>
    <property type="match status" value="1"/>
</dbReference>
<proteinExistence type="predicted"/>
<dbReference type="PROSITE" id="PS50837">
    <property type="entry name" value="NACHT"/>
    <property type="match status" value="1"/>
</dbReference>
<dbReference type="Gene3D" id="6.10.250.1010">
    <property type="match status" value="1"/>
</dbReference>
<gene>
    <name evidence="3" type="ORF">PIIN_11013</name>
</gene>
<evidence type="ECO:0000256" key="1">
    <source>
        <dbReference type="ARBA" id="ARBA00022737"/>
    </source>
</evidence>
<dbReference type="EMBL" id="CAFZ01001201">
    <property type="protein sequence ID" value="CCA77028.1"/>
    <property type="molecule type" value="Genomic_DNA"/>
</dbReference>
<evidence type="ECO:0000313" key="3">
    <source>
        <dbReference type="EMBL" id="CCA77028.1"/>
    </source>
</evidence>
<dbReference type="HOGENOM" id="CLU_000288_6_5_1"/>
<evidence type="ECO:0000259" key="2">
    <source>
        <dbReference type="PROSITE" id="PS50837"/>
    </source>
</evidence>
<organism evidence="3 4">
    <name type="scientific">Serendipita indica (strain DSM 11827)</name>
    <name type="common">Root endophyte fungus</name>
    <name type="synonym">Piriformospora indica</name>
    <dbReference type="NCBI Taxonomy" id="1109443"/>
    <lineage>
        <taxon>Eukaryota</taxon>
        <taxon>Fungi</taxon>
        <taxon>Dikarya</taxon>
        <taxon>Basidiomycota</taxon>
        <taxon>Agaricomycotina</taxon>
        <taxon>Agaricomycetes</taxon>
        <taxon>Sebacinales</taxon>
        <taxon>Serendipitaceae</taxon>
        <taxon>Serendipita</taxon>
    </lineage>
</organism>
<protein>
    <submittedName>
        <fullName evidence="3">Related to archipelago beta form (F-box-WD40 repeat protein)</fullName>
    </submittedName>
</protein>
<reference evidence="3 4" key="1">
    <citation type="journal article" date="2011" name="PLoS Pathog.">
        <title>Endophytic Life Strategies Decoded by Genome and Transcriptome Analyses of the Mutualistic Root Symbiont Piriformospora indica.</title>
        <authorList>
            <person name="Zuccaro A."/>
            <person name="Lahrmann U."/>
            <person name="Guldener U."/>
            <person name="Langen G."/>
            <person name="Pfiffi S."/>
            <person name="Biedenkopf D."/>
            <person name="Wong P."/>
            <person name="Samans B."/>
            <person name="Grimm C."/>
            <person name="Basiewicz M."/>
            <person name="Murat C."/>
            <person name="Martin F."/>
            <person name="Kogel K.H."/>
        </authorList>
    </citation>
    <scope>NUCLEOTIDE SEQUENCE [LARGE SCALE GENOMIC DNA]</scope>
    <source>
        <strain evidence="3 4">DSM 11827</strain>
    </source>
</reference>
<dbReference type="InterPro" id="IPR056884">
    <property type="entry name" value="NPHP3-like_N"/>
</dbReference>
<name>G4U0D5_SERID</name>
<dbReference type="InterPro" id="IPR027417">
    <property type="entry name" value="P-loop_NTPase"/>
</dbReference>
<evidence type="ECO:0000313" key="4">
    <source>
        <dbReference type="Proteomes" id="UP000007148"/>
    </source>
</evidence>
<dbReference type="Gene3D" id="3.40.50.300">
    <property type="entry name" value="P-loop containing nucleotide triphosphate hydrolases"/>
    <property type="match status" value="1"/>
</dbReference>
<dbReference type="OrthoDB" id="3248304at2759"/>
<dbReference type="InParanoid" id="G4U0D5"/>
<dbReference type="AlphaFoldDB" id="G4U0D5"/>
<sequence>MHDTVINLQAKRDRKRGFFKSFSKMKIDAGEILKLNRDIEERHRHLIEALGVFTAVHVQVIEESTKVIEESTKVIEKNTKVIEENTKVLLTDADASAMLQLPIVAFAASSVHRTCLKGTREAVLQTIWRWANDDTSEKPIFWLCDIAGSGKSTVAMSVAESWREKGVLGGRFFFSISSSEASTTEKFCSTIARDLVHHIPELAPDVAGAVKRNLSVMRSSLDEQFKTLITDPLLCRQGRVILVIDALDECKSTSQRRELVETLSTAVQANKNLTIFMTSRPDPVIDAVLGPLSIKSKLEDRLHDMESCPKKRGRS</sequence>
<accession>G4U0D5</accession>
<feature type="domain" description="NACHT" evidence="2">
    <location>
        <begin position="139"/>
        <end position="286"/>
    </location>
</feature>
<keyword evidence="4" id="KW-1185">Reference proteome</keyword>
<dbReference type="Pfam" id="PF24883">
    <property type="entry name" value="NPHP3_N"/>
    <property type="match status" value="1"/>
</dbReference>
<dbReference type="STRING" id="1109443.G4U0D5"/>
<keyword evidence="1" id="KW-0677">Repeat</keyword>
<comment type="caution">
    <text evidence="3">The sequence shown here is derived from an EMBL/GenBank/DDBJ whole genome shotgun (WGS) entry which is preliminary data.</text>
</comment>
<dbReference type="Proteomes" id="UP000007148">
    <property type="component" value="Unassembled WGS sequence"/>
</dbReference>